<dbReference type="Gene3D" id="1.20.5.4130">
    <property type="match status" value="1"/>
</dbReference>
<dbReference type="PROSITE" id="PS51450">
    <property type="entry name" value="LRR"/>
    <property type="match status" value="1"/>
</dbReference>
<dbReference type="InterPro" id="IPR042197">
    <property type="entry name" value="Apaf_helical"/>
</dbReference>
<evidence type="ECO:0000259" key="8">
    <source>
        <dbReference type="Pfam" id="PF18052"/>
    </source>
</evidence>
<evidence type="ECO:0000313" key="12">
    <source>
        <dbReference type="EMBL" id="KAJ4767929.1"/>
    </source>
</evidence>
<name>A0AAV8DIX4_9POAL</name>
<accession>A0AAV8DIX4</accession>
<dbReference type="InterPro" id="IPR027417">
    <property type="entry name" value="P-loop_NTPase"/>
</dbReference>
<gene>
    <name evidence="12" type="ORF">LUZ62_078304</name>
</gene>
<dbReference type="InterPro" id="IPR036388">
    <property type="entry name" value="WH-like_DNA-bd_sf"/>
</dbReference>
<feature type="domain" description="R13L1/DRL21-like LRR repeat region" evidence="11">
    <location>
        <begin position="732"/>
        <end position="858"/>
    </location>
</feature>
<dbReference type="Pfam" id="PF25019">
    <property type="entry name" value="LRR_R13L1-DRL21"/>
    <property type="match status" value="1"/>
</dbReference>
<dbReference type="Proteomes" id="UP001140206">
    <property type="component" value="Chromosome 4"/>
</dbReference>
<keyword evidence="3" id="KW-0677">Repeat</keyword>
<dbReference type="Pfam" id="PF18052">
    <property type="entry name" value="Rx_N"/>
    <property type="match status" value="1"/>
</dbReference>
<dbReference type="AlphaFoldDB" id="A0AAV8DIX4"/>
<evidence type="ECO:0000256" key="4">
    <source>
        <dbReference type="ARBA" id="ARBA00022741"/>
    </source>
</evidence>
<dbReference type="SUPFAM" id="SSF52540">
    <property type="entry name" value="P-loop containing nucleoside triphosphate hydrolases"/>
    <property type="match status" value="1"/>
</dbReference>
<keyword evidence="2" id="KW-0433">Leucine-rich repeat</keyword>
<dbReference type="Gene3D" id="1.10.8.430">
    <property type="entry name" value="Helical domain of apoptotic protease-activating factors"/>
    <property type="match status" value="1"/>
</dbReference>
<dbReference type="EMBL" id="JAMFTS010000004">
    <property type="protein sequence ID" value="KAJ4767929.1"/>
    <property type="molecule type" value="Genomic_DNA"/>
</dbReference>
<dbReference type="InterPro" id="IPR032675">
    <property type="entry name" value="LRR_dom_sf"/>
</dbReference>
<dbReference type="InterPro" id="IPR058922">
    <property type="entry name" value="WHD_DRP"/>
</dbReference>
<evidence type="ECO:0000259" key="11">
    <source>
        <dbReference type="Pfam" id="PF25019"/>
    </source>
</evidence>
<keyword evidence="4" id="KW-0547">Nucleotide-binding</keyword>
<keyword evidence="13" id="KW-1185">Reference proteome</keyword>
<feature type="domain" description="Disease resistance protein At4g27190-like leucine-rich repeats" evidence="9">
    <location>
        <begin position="1027"/>
        <end position="1169"/>
    </location>
</feature>
<dbReference type="InterPro" id="IPR056789">
    <property type="entry name" value="LRR_R13L1-DRL21"/>
</dbReference>
<dbReference type="PRINTS" id="PR00364">
    <property type="entry name" value="DISEASERSIST"/>
</dbReference>
<evidence type="ECO:0000259" key="10">
    <source>
        <dbReference type="Pfam" id="PF23559"/>
    </source>
</evidence>
<dbReference type="Gene3D" id="1.10.10.10">
    <property type="entry name" value="Winged helix-like DNA-binding domain superfamily/Winged helix DNA-binding domain"/>
    <property type="match status" value="1"/>
</dbReference>
<dbReference type="PANTHER" id="PTHR36766:SF40">
    <property type="entry name" value="DISEASE RESISTANCE PROTEIN RGA3"/>
    <property type="match status" value="1"/>
</dbReference>
<dbReference type="GO" id="GO:0006952">
    <property type="term" value="P:defense response"/>
    <property type="evidence" value="ECO:0007669"/>
    <property type="project" value="UniProtKB-KW"/>
</dbReference>
<dbReference type="InterPro" id="IPR002182">
    <property type="entry name" value="NB-ARC"/>
</dbReference>
<feature type="domain" description="NB-ARC" evidence="7">
    <location>
        <begin position="207"/>
        <end position="298"/>
    </location>
</feature>
<evidence type="ECO:0000256" key="3">
    <source>
        <dbReference type="ARBA" id="ARBA00022737"/>
    </source>
</evidence>
<dbReference type="Pfam" id="PF23247">
    <property type="entry name" value="LRR_RPS2"/>
    <property type="match status" value="1"/>
</dbReference>
<evidence type="ECO:0000256" key="1">
    <source>
        <dbReference type="ARBA" id="ARBA00008894"/>
    </source>
</evidence>
<organism evidence="12 13">
    <name type="scientific">Rhynchospora pubera</name>
    <dbReference type="NCBI Taxonomy" id="906938"/>
    <lineage>
        <taxon>Eukaryota</taxon>
        <taxon>Viridiplantae</taxon>
        <taxon>Streptophyta</taxon>
        <taxon>Embryophyta</taxon>
        <taxon>Tracheophyta</taxon>
        <taxon>Spermatophyta</taxon>
        <taxon>Magnoliopsida</taxon>
        <taxon>Liliopsida</taxon>
        <taxon>Poales</taxon>
        <taxon>Cyperaceae</taxon>
        <taxon>Cyperoideae</taxon>
        <taxon>Rhynchosporeae</taxon>
        <taxon>Rhynchospora</taxon>
    </lineage>
</organism>
<reference evidence="12" key="1">
    <citation type="submission" date="2022-08" db="EMBL/GenBank/DDBJ databases">
        <authorList>
            <person name="Marques A."/>
        </authorList>
    </citation>
    <scope>NUCLEOTIDE SEQUENCE</scope>
    <source>
        <strain evidence="12">RhyPub2mFocal</strain>
        <tissue evidence="12">Leaves</tissue>
    </source>
</reference>
<evidence type="ECO:0000259" key="9">
    <source>
        <dbReference type="Pfam" id="PF23247"/>
    </source>
</evidence>
<dbReference type="InterPro" id="IPR057135">
    <property type="entry name" value="At4g27190-like_LRR"/>
</dbReference>
<comment type="caution">
    <text evidence="12">The sequence shown here is derived from an EMBL/GenBank/DDBJ whole genome shotgun (WGS) entry which is preliminary data.</text>
</comment>
<sequence length="1252" mass="142879">MEEVLISGMVNLLQQPGLVPDDMEQEGQKLLNLLMAIQPFLSDAHLRAKPGPWLWARDEGDIEVSTWLDDLKEVAYHADDILDGFRYVKLHAQTQAGEKVRTHLLSCSKVGDMTLSYFMPRVSRREQGVGNTIGCVVNKINKLVKRMRTFNFLEGQGIITDIERQKQLNFSTSTEIDPIVVGRDEETEEIVRFLLDPLNTISETIISILILGPREIGKGLTRYVCKDARINDHFQCILWVDVVPEFQIGTIAKSIIDQVIGKDCCLSEDDIDLLKLRINQELTGKRYLLVYDDVGTTKKKLSNDIGGDKKLLVELKSWLESGVGSGSSLIALTERVEFAENMCFSHVYELPEVANDLWILFCKSTFSDSNETHPDILEMGRKIVHICGGSRLSVNLMGGLMRFKKEPGEWKEVIDQLENLIRLKNEREWQRRETFDNNDTYEIAKLCYNYMSSESKQCFLFCSLFPFGYYIEKEVLIKLWMANSLFSSDGSTSLEEKGDSIFNELALRHFFEDVKLVHGDGDLYMNKQGYLNRVVCKMARKIYALCQDAARCEGIYNLEDRFQEICWPRTSQVCFLSTGDYSPIDLNKVLKHFQRVRTFMSTGDPFVRTVKCNGLPKSNSLRALHLRSSLFEGDLFETVEHMKHLRYLDLSGSRIKILPESACLLYNLQTLNLSKCLLLYQLPANMRYMRSLRHLYVHQCPKLKRMPPHLGKLIHLQTLSAYIVGERPGNGIDEIRNLNLGDSLELYNLRKVKNAAGAKEANLVSKTKLKILTLSWGSNQVIMANKSNDLEVFETLEPHSGLKVLKVQQYGDPRFATWLTNPVGLQSLVELHLIGCSQCKILPAVWRLPSLQVLCLKHIVSLTCVCSFSCIGNVDSLGPFPSLTRLELVDLKRLERWQEEETSSQRILTFPLVCEIEITKCPNLGTMPNVPLLKHFIGSIENHRQLWSVIALVGQSKSLVEANITKASNDVTEPVSVGVDVKFDDSHKLRIMRLDSTDIFFMPRLLPRSLMIFWTSLISLENLNICNCNSLVDWPLEEFKSLNKLKRLSFRMCPNLTGLFPNQLLQGEELLPQLETLEFYRCVSLKEVPKCYSILNLELDECPEVHSISGITNLEMLYLSCTSWMSLPTGLGDLKKLQSLRVSECYSLTRLPKELANLTSLRTLTINKCPRLRSLPNGLHEMLSGLSKFQTLECPYLETFCKEGPYSSIISHFYIKENDSYQEMVEETIFALKNRLLRKEPAPDSENEEEDA</sequence>
<dbReference type="PANTHER" id="PTHR36766">
    <property type="entry name" value="PLANT BROAD-SPECTRUM MILDEW RESISTANCE PROTEIN RPW8"/>
    <property type="match status" value="1"/>
</dbReference>
<dbReference type="SUPFAM" id="SSF52058">
    <property type="entry name" value="L domain-like"/>
    <property type="match status" value="1"/>
</dbReference>
<dbReference type="InterPro" id="IPR041118">
    <property type="entry name" value="Rx_N"/>
</dbReference>
<keyword evidence="6" id="KW-0067">ATP-binding</keyword>
<feature type="domain" description="Disease resistance N-terminal" evidence="8">
    <location>
        <begin position="5"/>
        <end position="98"/>
    </location>
</feature>
<dbReference type="Pfam" id="PF23559">
    <property type="entry name" value="WHD_DRP"/>
    <property type="match status" value="1"/>
</dbReference>
<dbReference type="InterPro" id="IPR001611">
    <property type="entry name" value="Leu-rich_rpt"/>
</dbReference>
<keyword evidence="5" id="KW-0611">Plant defense</keyword>
<dbReference type="Pfam" id="PF00931">
    <property type="entry name" value="NB-ARC"/>
    <property type="match status" value="1"/>
</dbReference>
<evidence type="ECO:0000256" key="6">
    <source>
        <dbReference type="ARBA" id="ARBA00022840"/>
    </source>
</evidence>
<dbReference type="Gene3D" id="3.80.10.10">
    <property type="entry name" value="Ribonuclease Inhibitor"/>
    <property type="match status" value="3"/>
</dbReference>
<dbReference type="GO" id="GO:0005524">
    <property type="term" value="F:ATP binding"/>
    <property type="evidence" value="ECO:0007669"/>
    <property type="project" value="UniProtKB-KW"/>
</dbReference>
<evidence type="ECO:0000256" key="2">
    <source>
        <dbReference type="ARBA" id="ARBA00022614"/>
    </source>
</evidence>
<evidence type="ECO:0000256" key="5">
    <source>
        <dbReference type="ARBA" id="ARBA00022821"/>
    </source>
</evidence>
<dbReference type="Gene3D" id="3.40.50.300">
    <property type="entry name" value="P-loop containing nucleotide triphosphate hydrolases"/>
    <property type="match status" value="1"/>
</dbReference>
<proteinExistence type="inferred from homology"/>
<evidence type="ECO:0000259" key="7">
    <source>
        <dbReference type="Pfam" id="PF00931"/>
    </source>
</evidence>
<comment type="similarity">
    <text evidence="1">Belongs to the disease resistance NB-LRR family.</text>
</comment>
<evidence type="ECO:0000313" key="13">
    <source>
        <dbReference type="Proteomes" id="UP001140206"/>
    </source>
</evidence>
<feature type="domain" description="Disease resistance protein winged helix" evidence="10">
    <location>
        <begin position="464"/>
        <end position="513"/>
    </location>
</feature>
<dbReference type="GO" id="GO:0043531">
    <property type="term" value="F:ADP binding"/>
    <property type="evidence" value="ECO:0007669"/>
    <property type="project" value="InterPro"/>
</dbReference>
<protein>
    <submittedName>
        <fullName evidence="12">Disease resistance protein RGA2</fullName>
    </submittedName>
</protein>
<dbReference type="GO" id="GO:0051707">
    <property type="term" value="P:response to other organism"/>
    <property type="evidence" value="ECO:0007669"/>
    <property type="project" value="UniProtKB-ARBA"/>
</dbReference>
<dbReference type="SUPFAM" id="SSF52047">
    <property type="entry name" value="RNI-like"/>
    <property type="match status" value="1"/>
</dbReference>